<dbReference type="OrthoDB" id="3197614at2759"/>
<feature type="compositionally biased region" description="Low complexity" evidence="1">
    <location>
        <begin position="408"/>
        <end position="418"/>
    </location>
</feature>
<feature type="region of interest" description="Disordered" evidence="1">
    <location>
        <begin position="408"/>
        <end position="452"/>
    </location>
</feature>
<feature type="compositionally biased region" description="Basic and acidic residues" evidence="1">
    <location>
        <begin position="440"/>
        <end position="452"/>
    </location>
</feature>
<protein>
    <submittedName>
        <fullName evidence="2">Uncharacterized protein</fullName>
    </submittedName>
</protein>
<dbReference type="PANTHER" id="PTHR40130:SF1">
    <property type="entry name" value="SPINDLE POLE BODY-ASSOCIATED PROTEIN CUT12 DOMAIN-CONTAINING PROTEIN"/>
    <property type="match status" value="1"/>
</dbReference>
<feature type="region of interest" description="Disordered" evidence="1">
    <location>
        <begin position="237"/>
        <end position="267"/>
    </location>
</feature>
<dbReference type="STRING" id="50376.A0A517LGN0"/>
<feature type="compositionally biased region" description="Polar residues" evidence="1">
    <location>
        <begin position="192"/>
        <end position="205"/>
    </location>
</feature>
<sequence length="531" mass="58389">MENAPLTVARTFARKAALEAQKADINRTSFDTAKEQHELAAAEFANARTGTHDQEAIRILELLEAEHRHLAELIKLRSDGPAAASKAAQKHEGISKPPPSLEPSSEAEPPAISTTSSRTASPVRTRRPPREVSSTITNNLARQRRGLPATPELSTQHAGGRILSQIDRPGYTQRHVSPERARIPPPIVDSRSAFSKQETVDPSSENTFSRFYNSYQYVFSKIPAPLIFAGFPLNPEEPPAPEKPVPVKKLEREKTRAPSSDGPDFTKMFSKATMRAIRDDIGPSFGPQESFYLVPPTGGTVSYAGILSGSGGRPGTSHGMPEAIEEEADEFVDARESLGPPSPRSFRNSRKGMSPSTSRDGNRKIGKESQPSSGGMKTMEELELENATMRNLLDTQSKRLQMWELSSQSQSMALQQSMRAVRQRPDLPNTIPDPANLERIASRDSADGDSDAKAKLKKLEDLLEVEREKMLTLEQKNKKMENTIGRYREQWEKLKAGARKKESDRKANFEAKGKAEESPGDSGTQGEASLG</sequence>
<feature type="region of interest" description="Disordered" evidence="1">
    <location>
        <begin position="495"/>
        <end position="531"/>
    </location>
</feature>
<feature type="compositionally biased region" description="Low complexity" evidence="1">
    <location>
        <begin position="102"/>
        <end position="111"/>
    </location>
</feature>
<keyword evidence="3" id="KW-1185">Reference proteome</keyword>
<evidence type="ECO:0000256" key="1">
    <source>
        <dbReference type="SAM" id="MobiDB-lite"/>
    </source>
</evidence>
<feature type="compositionally biased region" description="Polar residues" evidence="1">
    <location>
        <begin position="132"/>
        <end position="141"/>
    </location>
</feature>
<dbReference type="Proteomes" id="UP000316270">
    <property type="component" value="Chromosome 12"/>
</dbReference>
<feature type="compositionally biased region" description="Polar residues" evidence="1">
    <location>
        <begin position="112"/>
        <end position="122"/>
    </location>
</feature>
<evidence type="ECO:0000313" key="2">
    <source>
        <dbReference type="EMBL" id="QDS74800.1"/>
    </source>
</evidence>
<proteinExistence type="predicted"/>
<evidence type="ECO:0000313" key="3">
    <source>
        <dbReference type="Proteomes" id="UP000316270"/>
    </source>
</evidence>
<feature type="compositionally biased region" description="Basic and acidic residues" evidence="1">
    <location>
        <begin position="495"/>
        <end position="517"/>
    </location>
</feature>
<organism evidence="2 3">
    <name type="scientific">Venturia effusa</name>
    <dbReference type="NCBI Taxonomy" id="50376"/>
    <lineage>
        <taxon>Eukaryota</taxon>
        <taxon>Fungi</taxon>
        <taxon>Dikarya</taxon>
        <taxon>Ascomycota</taxon>
        <taxon>Pezizomycotina</taxon>
        <taxon>Dothideomycetes</taxon>
        <taxon>Pleosporomycetidae</taxon>
        <taxon>Venturiales</taxon>
        <taxon>Venturiaceae</taxon>
        <taxon>Venturia</taxon>
    </lineage>
</organism>
<name>A0A517LGN0_9PEZI</name>
<feature type="region of interest" description="Disordered" evidence="1">
    <location>
        <begin position="305"/>
        <end position="390"/>
    </location>
</feature>
<accession>A0A517LGN0</accession>
<gene>
    <name evidence="2" type="ORF">FKW77_002186</name>
</gene>
<dbReference type="PANTHER" id="PTHR40130">
    <property type="entry name" value="EXPRESSED PROTEIN"/>
    <property type="match status" value="1"/>
</dbReference>
<dbReference type="EMBL" id="CP042196">
    <property type="protein sequence ID" value="QDS74800.1"/>
    <property type="molecule type" value="Genomic_DNA"/>
</dbReference>
<feature type="compositionally biased region" description="Polar residues" evidence="1">
    <location>
        <begin position="521"/>
        <end position="531"/>
    </location>
</feature>
<reference evidence="2 3" key="1">
    <citation type="submission" date="2019-07" db="EMBL/GenBank/DDBJ databases">
        <title>Finished genome of Venturia effusa.</title>
        <authorList>
            <person name="Young C.A."/>
            <person name="Cox M.P."/>
            <person name="Ganley A.R.D."/>
            <person name="David W.J."/>
        </authorList>
    </citation>
    <scope>NUCLEOTIDE SEQUENCE [LARGE SCALE GENOMIC DNA]</scope>
    <source>
        <strain evidence="3">albino</strain>
    </source>
</reference>
<dbReference type="AlphaFoldDB" id="A0A517LGN0"/>
<feature type="region of interest" description="Disordered" evidence="1">
    <location>
        <begin position="80"/>
        <end position="205"/>
    </location>
</feature>